<feature type="transmembrane region" description="Helical" evidence="7">
    <location>
        <begin position="192"/>
        <end position="213"/>
    </location>
</feature>
<dbReference type="GO" id="GO:0015109">
    <property type="term" value="F:chromate transmembrane transporter activity"/>
    <property type="evidence" value="ECO:0007669"/>
    <property type="project" value="InterPro"/>
</dbReference>
<keyword evidence="9" id="KW-1185">Reference proteome</keyword>
<proteinExistence type="inferred from homology"/>
<dbReference type="AlphaFoldDB" id="X5MGM1"/>
<feature type="transmembrane region" description="Helical" evidence="7">
    <location>
        <begin position="139"/>
        <end position="172"/>
    </location>
</feature>
<comment type="similarity">
    <text evidence="2">Belongs to the chromate ion transporter (CHR) (TC 2.A.51) family.</text>
</comment>
<dbReference type="KEGG" id="pect:BN1012_Phect2446"/>
<dbReference type="EMBL" id="HG966617">
    <property type="protein sequence ID" value="CDO60659.1"/>
    <property type="molecule type" value="Genomic_DNA"/>
</dbReference>
<feature type="transmembrane region" description="Helical" evidence="7">
    <location>
        <begin position="76"/>
        <end position="100"/>
    </location>
</feature>
<protein>
    <submittedName>
        <fullName evidence="8">Chromate transport protein ChrA</fullName>
    </submittedName>
</protein>
<organism evidence="8 9">
    <name type="scientific">Candidatus Phaeomarinibacter ectocarpi</name>
    <dbReference type="NCBI Taxonomy" id="1458461"/>
    <lineage>
        <taxon>Bacteria</taxon>
        <taxon>Pseudomonadati</taxon>
        <taxon>Pseudomonadota</taxon>
        <taxon>Alphaproteobacteria</taxon>
        <taxon>Hyphomicrobiales</taxon>
        <taxon>Parvibaculaceae</taxon>
        <taxon>Candidatus Phaeomarinibacter</taxon>
    </lineage>
</organism>
<evidence type="ECO:0000256" key="2">
    <source>
        <dbReference type="ARBA" id="ARBA00005262"/>
    </source>
</evidence>
<feature type="transmembrane region" description="Helical" evidence="7">
    <location>
        <begin position="295"/>
        <end position="319"/>
    </location>
</feature>
<dbReference type="STRING" id="1458461.BN1012_Phect2446"/>
<keyword evidence="4 7" id="KW-0812">Transmembrane</keyword>
<dbReference type="PANTHER" id="PTHR33567:SF3">
    <property type="entry name" value="CHROMATE ION TRANSPORTER (EUROFUNG)"/>
    <property type="match status" value="1"/>
</dbReference>
<dbReference type="PIRSF" id="PIRSF004810">
    <property type="entry name" value="ChrA"/>
    <property type="match status" value="1"/>
</dbReference>
<evidence type="ECO:0000256" key="1">
    <source>
        <dbReference type="ARBA" id="ARBA00004651"/>
    </source>
</evidence>
<dbReference type="RefSeq" id="WP_320408870.1">
    <property type="nucleotide sequence ID" value="NZ_HG966617.1"/>
</dbReference>
<dbReference type="Pfam" id="PF02417">
    <property type="entry name" value="Chromate_transp"/>
    <property type="match status" value="2"/>
</dbReference>
<evidence type="ECO:0000313" key="8">
    <source>
        <dbReference type="EMBL" id="CDO60659.1"/>
    </source>
</evidence>
<gene>
    <name evidence="8" type="ORF">BN1012_Phect2446</name>
</gene>
<accession>X5MGM1</accession>
<dbReference type="GO" id="GO:0005886">
    <property type="term" value="C:plasma membrane"/>
    <property type="evidence" value="ECO:0007669"/>
    <property type="project" value="UniProtKB-SubCell"/>
</dbReference>
<keyword evidence="6 7" id="KW-0472">Membrane</keyword>
<feature type="transmembrane region" description="Helical" evidence="7">
    <location>
        <begin position="225"/>
        <end position="244"/>
    </location>
</feature>
<dbReference type="PANTHER" id="PTHR33567">
    <property type="entry name" value="CHROMATE ION TRANSPORTER (EUROFUNG)"/>
    <property type="match status" value="1"/>
</dbReference>
<evidence type="ECO:0000256" key="7">
    <source>
        <dbReference type="SAM" id="Phobius"/>
    </source>
</evidence>
<feature type="transmembrane region" description="Helical" evidence="7">
    <location>
        <begin position="363"/>
        <end position="396"/>
    </location>
</feature>
<feature type="transmembrane region" description="Helical" evidence="7">
    <location>
        <begin position="112"/>
        <end position="132"/>
    </location>
</feature>
<evidence type="ECO:0000256" key="5">
    <source>
        <dbReference type="ARBA" id="ARBA00022989"/>
    </source>
</evidence>
<sequence length="397" mass="40350">MISDVFFAFLRLGFTAFGGPVAHIGYFRDEFVERRKWLNDEAYADVVALCQFLPGPASSQVGLAIGMLKAGPWGALAAWTGFTLPSAILMTAAALSLVQLGEAIPPGLLEGLKAVVVAVVAHALIGMARSLTPDAPRLLLAGLALAVTLYVGGVAGQLIAIAAGIAIGLVAFRSSAVPAEQSADFVAPIPKPVSLVLLVAFAVLLFGLPFLASHDHSLTTQIADGFYRSGALVFGGGHVVLPLLQAETVVPGLVGATEFTAGYGLAQAVPGPLFTFSAFLGGAAGIDHGAAAASFYALLALVMVFLPGALLVAAALPFWASLRANRTARAALNGVNAAVVGVLAAALYTPVTTTAINDWTDVAIAALAFGALAIMRLPAWSVVPIGAALGMAVAVVF</sequence>
<dbReference type="HOGENOM" id="CLU_018106_0_1_5"/>
<keyword evidence="3" id="KW-1003">Cell membrane</keyword>
<evidence type="ECO:0000256" key="6">
    <source>
        <dbReference type="ARBA" id="ARBA00023136"/>
    </source>
</evidence>
<dbReference type="NCBIfam" id="TIGR00937">
    <property type="entry name" value="2A51"/>
    <property type="match status" value="1"/>
</dbReference>
<feature type="transmembrane region" description="Helical" evidence="7">
    <location>
        <begin position="331"/>
        <end position="351"/>
    </location>
</feature>
<dbReference type="InterPro" id="IPR003370">
    <property type="entry name" value="Chromate_transpt"/>
</dbReference>
<evidence type="ECO:0000256" key="4">
    <source>
        <dbReference type="ARBA" id="ARBA00022692"/>
    </source>
</evidence>
<feature type="transmembrane region" description="Helical" evidence="7">
    <location>
        <begin position="6"/>
        <end position="27"/>
    </location>
</feature>
<evidence type="ECO:0000313" key="9">
    <source>
        <dbReference type="Proteomes" id="UP000032160"/>
    </source>
</evidence>
<reference evidence="8 9" key="1">
    <citation type="journal article" date="2014" name="Front. Genet.">
        <title>Genome and metabolic network of "Candidatus Phaeomarinobacter ectocarpi" Ec32, a new candidate genus of Alphaproteobacteria frequently associated with brown algae.</title>
        <authorList>
            <person name="Dittami S.M."/>
            <person name="Barbeyron T."/>
            <person name="Boyen C."/>
            <person name="Cambefort J."/>
            <person name="Collet G."/>
            <person name="Delage L."/>
            <person name="Gobet A."/>
            <person name="Groisillier A."/>
            <person name="Leblanc C."/>
            <person name="Michel G."/>
            <person name="Scornet D."/>
            <person name="Siegel A."/>
            <person name="Tapia J.E."/>
            <person name="Tonon T."/>
        </authorList>
    </citation>
    <scope>NUCLEOTIDE SEQUENCE [LARGE SCALE GENOMIC DNA]</scope>
    <source>
        <strain evidence="8 9">Ec32</strain>
    </source>
</reference>
<evidence type="ECO:0000256" key="3">
    <source>
        <dbReference type="ARBA" id="ARBA00022475"/>
    </source>
</evidence>
<keyword evidence="5 7" id="KW-1133">Transmembrane helix</keyword>
<dbReference type="Proteomes" id="UP000032160">
    <property type="component" value="Chromosome I"/>
</dbReference>
<comment type="subcellular location">
    <subcellularLocation>
        <location evidence="1">Cell membrane</location>
        <topology evidence="1">Multi-pass membrane protein</topology>
    </subcellularLocation>
</comment>
<dbReference type="PATRIC" id="fig|1458461.3.peg.2451"/>
<dbReference type="InterPro" id="IPR014047">
    <property type="entry name" value="Chr_Tranpt_l_chain"/>
</dbReference>
<name>X5MGM1_9HYPH</name>